<name>A0A127M2C0_9GAMM</name>
<dbReference type="InterPro" id="IPR036291">
    <property type="entry name" value="NAD(P)-bd_dom_sf"/>
</dbReference>
<evidence type="ECO:0000313" key="2">
    <source>
        <dbReference type="Proteomes" id="UP000074119"/>
    </source>
</evidence>
<dbReference type="GO" id="GO:0016616">
    <property type="term" value="F:oxidoreductase activity, acting on the CH-OH group of donors, NAD or NADP as acceptor"/>
    <property type="evidence" value="ECO:0007669"/>
    <property type="project" value="TreeGrafter"/>
</dbReference>
<dbReference type="PRINTS" id="PR00081">
    <property type="entry name" value="GDHRDH"/>
</dbReference>
<gene>
    <name evidence="1" type="ORF">AZF00_03255</name>
</gene>
<dbReference type="PANTHER" id="PTHR45458">
    <property type="entry name" value="SHORT-CHAIN DEHYDROGENASE/REDUCTASE SDR"/>
    <property type="match status" value="1"/>
</dbReference>
<accession>A0A127M2C0</accession>
<dbReference type="InterPro" id="IPR052184">
    <property type="entry name" value="SDR_enzymes"/>
</dbReference>
<protein>
    <submittedName>
        <fullName evidence="1">Short-chain dehydrogenase</fullName>
    </submittedName>
</protein>
<dbReference type="PANTHER" id="PTHR45458:SF1">
    <property type="entry name" value="SHORT CHAIN DEHYDROGENASE"/>
    <property type="match status" value="1"/>
</dbReference>
<sequence length="239" mass="25879">MPNQNIVIIGASGGLGAAFVNIFAADPSNIIHAFSRSEIKNKLANVHYGRVDFADEESIKKAAEQSAKNGLLDCVIVATGILHESDLMPEKSLRDLSAENFQRSFLANTIGPALVAKYFLPKLQLKQRAVFAALSARVGSIGDNRLGGWYSYRAAKAALNMLIKTASIEVAWRKKQAIVVGLHPGTVDTNLSQPFQQRVTSNKLFNADYSARKMIDVLQGLTVADSGKVFAWDGSEVPC</sequence>
<organism evidence="1 2">
    <name type="scientific">Zhongshania aliphaticivorans</name>
    <dbReference type="NCBI Taxonomy" id="1470434"/>
    <lineage>
        <taxon>Bacteria</taxon>
        <taxon>Pseudomonadati</taxon>
        <taxon>Pseudomonadota</taxon>
        <taxon>Gammaproteobacteria</taxon>
        <taxon>Cellvibrionales</taxon>
        <taxon>Spongiibacteraceae</taxon>
        <taxon>Zhongshania</taxon>
    </lineage>
</organism>
<dbReference type="EMBL" id="CP014544">
    <property type="protein sequence ID" value="AMO67378.1"/>
    <property type="molecule type" value="Genomic_DNA"/>
</dbReference>
<dbReference type="STRING" id="1470434.AZF00_03255"/>
<dbReference type="Pfam" id="PF00106">
    <property type="entry name" value="adh_short"/>
    <property type="match status" value="1"/>
</dbReference>
<reference evidence="1 2" key="1">
    <citation type="submission" date="2015-12" db="EMBL/GenBank/DDBJ databases">
        <authorList>
            <person name="Shamseldin A."/>
            <person name="Moawad H."/>
            <person name="Abd El-Rahim W.M."/>
            <person name="Sadowsky M.J."/>
        </authorList>
    </citation>
    <scope>NUCLEOTIDE SEQUENCE [LARGE SCALE GENOMIC DNA]</scope>
    <source>
        <strain evidence="1 2">SM2</strain>
    </source>
</reference>
<dbReference type="CDD" id="cd05325">
    <property type="entry name" value="carb_red_sniffer_like_SDR_c"/>
    <property type="match status" value="1"/>
</dbReference>
<proteinExistence type="predicted"/>
<dbReference type="Proteomes" id="UP000074119">
    <property type="component" value="Chromosome"/>
</dbReference>
<dbReference type="InterPro" id="IPR002347">
    <property type="entry name" value="SDR_fam"/>
</dbReference>
<dbReference type="SUPFAM" id="SSF51735">
    <property type="entry name" value="NAD(P)-binding Rossmann-fold domains"/>
    <property type="match status" value="1"/>
</dbReference>
<evidence type="ECO:0000313" key="1">
    <source>
        <dbReference type="EMBL" id="AMO67378.1"/>
    </source>
</evidence>
<dbReference type="AlphaFoldDB" id="A0A127M2C0"/>
<dbReference type="KEGG" id="zal:AZF00_03255"/>
<dbReference type="Gene3D" id="3.40.50.720">
    <property type="entry name" value="NAD(P)-binding Rossmann-like Domain"/>
    <property type="match status" value="1"/>
</dbReference>
<dbReference type="RefSeq" id="WP_008250422.1">
    <property type="nucleotide sequence ID" value="NZ_CP014544.1"/>
</dbReference>